<dbReference type="InterPro" id="IPR000504">
    <property type="entry name" value="RRM_dom"/>
</dbReference>
<dbReference type="GO" id="GO:0003723">
    <property type="term" value="F:RNA binding"/>
    <property type="evidence" value="ECO:0007669"/>
    <property type="project" value="UniProtKB-UniRule"/>
</dbReference>
<dbReference type="PROSITE" id="PS50102">
    <property type="entry name" value="RRM"/>
    <property type="match status" value="2"/>
</dbReference>
<feature type="region of interest" description="Disordered" evidence="2">
    <location>
        <begin position="422"/>
        <end position="529"/>
    </location>
</feature>
<dbReference type="InterPro" id="IPR012677">
    <property type="entry name" value="Nucleotide-bd_a/b_plait_sf"/>
</dbReference>
<accession>A0AAV2I2P2</accession>
<dbReference type="AlphaFoldDB" id="A0AAV2I2P2"/>
<dbReference type="PANTHER" id="PTHR32343:SF22">
    <property type="entry name" value="LD29830P"/>
    <property type="match status" value="1"/>
</dbReference>
<feature type="region of interest" description="Disordered" evidence="2">
    <location>
        <begin position="272"/>
        <end position="339"/>
    </location>
</feature>
<evidence type="ECO:0000259" key="3">
    <source>
        <dbReference type="PROSITE" id="PS50102"/>
    </source>
</evidence>
<dbReference type="SUPFAM" id="SSF54928">
    <property type="entry name" value="RNA-binding domain, RBD"/>
    <property type="match status" value="2"/>
</dbReference>
<feature type="compositionally biased region" description="Basic and acidic residues" evidence="2">
    <location>
        <begin position="580"/>
        <end position="598"/>
    </location>
</feature>
<organism evidence="4 5">
    <name type="scientific">Lymnaea stagnalis</name>
    <name type="common">Great pond snail</name>
    <name type="synonym">Helix stagnalis</name>
    <dbReference type="NCBI Taxonomy" id="6523"/>
    <lineage>
        <taxon>Eukaryota</taxon>
        <taxon>Metazoa</taxon>
        <taxon>Spiralia</taxon>
        <taxon>Lophotrochozoa</taxon>
        <taxon>Mollusca</taxon>
        <taxon>Gastropoda</taxon>
        <taxon>Heterobranchia</taxon>
        <taxon>Euthyneura</taxon>
        <taxon>Panpulmonata</taxon>
        <taxon>Hygrophila</taxon>
        <taxon>Lymnaeoidea</taxon>
        <taxon>Lymnaeidae</taxon>
        <taxon>Lymnaea</taxon>
    </lineage>
</organism>
<dbReference type="Gene3D" id="3.30.70.330">
    <property type="match status" value="2"/>
</dbReference>
<dbReference type="Proteomes" id="UP001497497">
    <property type="component" value="Unassembled WGS sequence"/>
</dbReference>
<evidence type="ECO:0000313" key="4">
    <source>
        <dbReference type="EMBL" id="CAL1540336.1"/>
    </source>
</evidence>
<feature type="compositionally biased region" description="Basic residues" evidence="2">
    <location>
        <begin position="286"/>
        <end position="339"/>
    </location>
</feature>
<keyword evidence="5" id="KW-1185">Reference proteome</keyword>
<evidence type="ECO:0000256" key="2">
    <source>
        <dbReference type="SAM" id="MobiDB-lite"/>
    </source>
</evidence>
<dbReference type="InterPro" id="IPR034192">
    <property type="entry name" value="SREK1_RRM2"/>
</dbReference>
<sequence length="644" mass="73114">MSDKLDTRVIQVTNVAPSCTNEQMRTLFSYLGRVKELKMYPPENTEGVVARVAYIEFDESITTGVALHLSGTVFIDRALMVVPVMDGKSKIPDEHTALQLTPQAVAGMLPGQPTWPANVVSQVTGVGINQVITTYDPRLTSLGLPQYPPLPATTDASKIEEIRRTVYVSDLDPKVTAEMLLSFFSQVGEIKYIRLAGDERAAARAAYIEFTDQRSVAQALTYNNVVFQGRTMSVQHSKTNIVKPIGGKVNEASQREIDEAMKKVKEASKLISAAASEPKKDSSRSPSRKRSRSKSKVRSRSPSRRSRSRSKGRRRRSRSRSKRRSRSRHRSPRRSRSPVRRRRSRFICLVVFPLTYSKLTITESIKILFLKTYPSLLLHQHLSLLECFNLCIILSFWSLFTYSAYSRIIVLLQSLTLLSVSPSRRRSRSKDRKEKVKEKKKSASLSPPQLERNGSLPPKEVDTERDDSPVKIESSPKVEPVQVGSKLSTINADGDSGKSSSKKRSPTPLKSRRISPSPRKRSRSRSPRYQLLKLREDIAFFKLKINSFFFFHLIPRSKRERSKRSRSRERRHEVKKKSVRDKEEKKKDPSASKVKRDYDEEEKGFASGSDKERDNSEERSLSPPTLEAGDKDSDHQPVDMDMSD</sequence>
<feature type="compositionally biased region" description="Basic and acidic residues" evidence="2">
    <location>
        <begin position="609"/>
        <end position="620"/>
    </location>
</feature>
<dbReference type="Pfam" id="PF00076">
    <property type="entry name" value="RRM_1"/>
    <property type="match status" value="2"/>
</dbReference>
<dbReference type="CDD" id="cd12259">
    <property type="entry name" value="RRM_SRSF11_SREK1"/>
    <property type="match status" value="1"/>
</dbReference>
<dbReference type="PANTHER" id="PTHR32343">
    <property type="entry name" value="SERINE/ARGININE-RICH SPLICING FACTOR"/>
    <property type="match status" value="1"/>
</dbReference>
<feature type="compositionally biased region" description="Basic and acidic residues" evidence="2">
    <location>
        <begin position="628"/>
        <end position="638"/>
    </location>
</feature>
<dbReference type="InterPro" id="IPR035979">
    <property type="entry name" value="RBD_domain_sf"/>
</dbReference>
<dbReference type="CDD" id="cd12260">
    <property type="entry name" value="RRM2_SREK1"/>
    <property type="match status" value="1"/>
</dbReference>
<feature type="domain" description="RRM" evidence="3">
    <location>
        <begin position="8"/>
        <end position="86"/>
    </location>
</feature>
<keyword evidence="1" id="KW-0694">RNA-binding</keyword>
<feature type="compositionally biased region" description="Basic and acidic residues" evidence="2">
    <location>
        <begin position="459"/>
        <end position="476"/>
    </location>
</feature>
<dbReference type="EMBL" id="CAXITT010000377">
    <property type="protein sequence ID" value="CAL1540336.1"/>
    <property type="molecule type" value="Genomic_DNA"/>
</dbReference>
<reference evidence="4 5" key="1">
    <citation type="submission" date="2024-04" db="EMBL/GenBank/DDBJ databases">
        <authorList>
            <consortium name="Genoscope - CEA"/>
            <person name="William W."/>
        </authorList>
    </citation>
    <scope>NUCLEOTIDE SEQUENCE [LARGE SCALE GENOMIC DNA]</scope>
</reference>
<feature type="compositionally biased region" description="Basic residues" evidence="2">
    <location>
        <begin position="500"/>
        <end position="526"/>
    </location>
</feature>
<dbReference type="SMART" id="SM00360">
    <property type="entry name" value="RRM"/>
    <property type="match status" value="2"/>
</dbReference>
<feature type="region of interest" description="Disordered" evidence="2">
    <location>
        <begin position="559"/>
        <end position="644"/>
    </location>
</feature>
<feature type="domain" description="RRM" evidence="3">
    <location>
        <begin position="164"/>
        <end position="239"/>
    </location>
</feature>
<gene>
    <name evidence="4" type="ORF">GSLYS_00013985001</name>
</gene>
<comment type="caution">
    <text evidence="4">The sequence shown here is derived from an EMBL/GenBank/DDBJ whole genome shotgun (WGS) entry which is preliminary data.</text>
</comment>
<name>A0AAV2I2P2_LYMST</name>
<evidence type="ECO:0000313" key="5">
    <source>
        <dbReference type="Proteomes" id="UP001497497"/>
    </source>
</evidence>
<feature type="compositionally biased region" description="Basic residues" evidence="2">
    <location>
        <begin position="559"/>
        <end position="579"/>
    </location>
</feature>
<dbReference type="GO" id="GO:0005654">
    <property type="term" value="C:nucleoplasm"/>
    <property type="evidence" value="ECO:0007669"/>
    <property type="project" value="TreeGrafter"/>
</dbReference>
<evidence type="ECO:0000256" key="1">
    <source>
        <dbReference type="PROSITE-ProRule" id="PRU00176"/>
    </source>
</evidence>
<proteinExistence type="predicted"/>
<protein>
    <recommendedName>
        <fullName evidence="3">RRM domain-containing protein</fullName>
    </recommendedName>
</protein>